<evidence type="ECO:0000313" key="2">
    <source>
        <dbReference type="Proteomes" id="UP000772434"/>
    </source>
</evidence>
<evidence type="ECO:0000313" key="1">
    <source>
        <dbReference type="EMBL" id="KAF9072539.1"/>
    </source>
</evidence>
<accession>A0A9P5PUB5</accession>
<organism evidence="1 2">
    <name type="scientific">Rhodocollybia butyracea</name>
    <dbReference type="NCBI Taxonomy" id="206335"/>
    <lineage>
        <taxon>Eukaryota</taxon>
        <taxon>Fungi</taxon>
        <taxon>Dikarya</taxon>
        <taxon>Basidiomycota</taxon>
        <taxon>Agaricomycotina</taxon>
        <taxon>Agaricomycetes</taxon>
        <taxon>Agaricomycetidae</taxon>
        <taxon>Agaricales</taxon>
        <taxon>Marasmiineae</taxon>
        <taxon>Omphalotaceae</taxon>
        <taxon>Rhodocollybia</taxon>
    </lineage>
</organism>
<protein>
    <submittedName>
        <fullName evidence="1">Uncharacterized protein</fullName>
    </submittedName>
</protein>
<comment type="caution">
    <text evidence="1">The sequence shown here is derived from an EMBL/GenBank/DDBJ whole genome shotgun (WGS) entry which is preliminary data.</text>
</comment>
<name>A0A9P5PUB5_9AGAR</name>
<dbReference type="AlphaFoldDB" id="A0A9P5PUB5"/>
<gene>
    <name evidence="1" type="ORF">BDP27DRAFT_1417901</name>
</gene>
<dbReference type="EMBL" id="JADNRY010000023">
    <property type="protein sequence ID" value="KAF9072539.1"/>
    <property type="molecule type" value="Genomic_DNA"/>
</dbReference>
<keyword evidence="2" id="KW-1185">Reference proteome</keyword>
<sequence>MSFFLSELHPHLDLPLVGPAKRNQDSFDTVSGPLGLEQHAVSSLMGSGNHYPYPIFQNNINDYSNCNTFLPHNYYNLFGTQPYISQSKPPFGFGLDSLAPVPIYQIRNRHGQVMNVDSLVYSHYFRGNAYFPEAEAFGRFEYAHDLSNQRVLPRDYPHESQPRSHRPLTITPPSLPLFLPIPPPPPAPTRIGFELEGHLACHDLEGQVCCYPFYTSQVYMSRDNAYEILDAPVWPTEEQMIAVDILSPERLEWKQKMKKNSRKVW</sequence>
<dbReference type="Proteomes" id="UP000772434">
    <property type="component" value="Unassembled WGS sequence"/>
</dbReference>
<proteinExistence type="predicted"/>
<reference evidence="1" key="1">
    <citation type="submission" date="2020-11" db="EMBL/GenBank/DDBJ databases">
        <authorList>
            <consortium name="DOE Joint Genome Institute"/>
            <person name="Ahrendt S."/>
            <person name="Riley R."/>
            <person name="Andreopoulos W."/>
            <person name="Labutti K."/>
            <person name="Pangilinan J."/>
            <person name="Ruiz-Duenas F.J."/>
            <person name="Barrasa J.M."/>
            <person name="Sanchez-Garcia M."/>
            <person name="Camarero S."/>
            <person name="Miyauchi S."/>
            <person name="Serrano A."/>
            <person name="Linde D."/>
            <person name="Babiker R."/>
            <person name="Drula E."/>
            <person name="Ayuso-Fernandez I."/>
            <person name="Pacheco R."/>
            <person name="Padilla G."/>
            <person name="Ferreira P."/>
            <person name="Barriuso J."/>
            <person name="Kellner H."/>
            <person name="Castanera R."/>
            <person name="Alfaro M."/>
            <person name="Ramirez L."/>
            <person name="Pisabarro A.G."/>
            <person name="Kuo A."/>
            <person name="Tritt A."/>
            <person name="Lipzen A."/>
            <person name="He G."/>
            <person name="Yan M."/>
            <person name="Ng V."/>
            <person name="Cullen D."/>
            <person name="Martin F."/>
            <person name="Rosso M.-N."/>
            <person name="Henrissat B."/>
            <person name="Hibbett D."/>
            <person name="Martinez A.T."/>
            <person name="Grigoriev I.V."/>
        </authorList>
    </citation>
    <scope>NUCLEOTIDE SEQUENCE</scope>
    <source>
        <strain evidence="1">AH 40177</strain>
    </source>
</reference>